<keyword evidence="2" id="KW-0472">Membrane</keyword>
<sequence length="336" mass="34692">MAQTGVAGVLLGPLTTTWTMPQSCSIFMPGCSTCDNAYNGQSCNPTSGGQVMDNTACWPPASSGVASPTWPFVGWGFYSPGLACPAGYTSACTAVYGQRPPWSTQFSLVPSETAIGCCPTGFACANVNGNTCTATVTHSTVETAFCSGTHLVDVGAATLPTIITVTTPETSSGTTKYWESSTSTRTMILYAPMFQLNFHESDLPASTTASSTTSSTSSSASETGSGNGTSSKSSGGLSNGAKIGLGVGIGLGVAFLLAFGAFIYYYRRSRNNAVPLGSELPNNQISVEDPQTPKIKQSPGQVYEMGVYHAPAELPGSVIEGGYQDSPPGSESHRYT</sequence>
<evidence type="ECO:0000313" key="3">
    <source>
        <dbReference type="EMBL" id="PNP40838.1"/>
    </source>
</evidence>
<evidence type="ECO:0000256" key="2">
    <source>
        <dbReference type="SAM" id="Phobius"/>
    </source>
</evidence>
<evidence type="ECO:0000313" key="4">
    <source>
        <dbReference type="Proteomes" id="UP000236546"/>
    </source>
</evidence>
<dbReference type="AlphaFoldDB" id="A0A2K0T5N0"/>
<dbReference type="Proteomes" id="UP000236546">
    <property type="component" value="Unassembled WGS sequence"/>
</dbReference>
<dbReference type="OrthoDB" id="5429716at2759"/>
<name>A0A2K0T5N0_9HYPO</name>
<feature type="region of interest" description="Disordered" evidence="1">
    <location>
        <begin position="205"/>
        <end position="236"/>
    </location>
</feature>
<comment type="caution">
    <text evidence="3">The sequence shown here is derived from an EMBL/GenBank/DDBJ whole genome shotgun (WGS) entry which is preliminary data.</text>
</comment>
<keyword evidence="2" id="KW-0812">Transmembrane</keyword>
<accession>A0A2K0T5N0</accession>
<feature type="region of interest" description="Disordered" evidence="1">
    <location>
        <begin position="316"/>
        <end position="336"/>
    </location>
</feature>
<gene>
    <name evidence="3" type="ORF">TGAMA5MH_07278</name>
</gene>
<evidence type="ECO:0008006" key="5">
    <source>
        <dbReference type="Google" id="ProtNLM"/>
    </source>
</evidence>
<feature type="transmembrane region" description="Helical" evidence="2">
    <location>
        <begin position="243"/>
        <end position="266"/>
    </location>
</feature>
<organism evidence="3 4">
    <name type="scientific">Trichoderma gamsii</name>
    <dbReference type="NCBI Taxonomy" id="398673"/>
    <lineage>
        <taxon>Eukaryota</taxon>
        <taxon>Fungi</taxon>
        <taxon>Dikarya</taxon>
        <taxon>Ascomycota</taxon>
        <taxon>Pezizomycotina</taxon>
        <taxon>Sordariomycetes</taxon>
        <taxon>Hypocreomycetidae</taxon>
        <taxon>Hypocreales</taxon>
        <taxon>Hypocreaceae</taxon>
        <taxon>Trichoderma</taxon>
    </lineage>
</organism>
<protein>
    <recommendedName>
        <fullName evidence="5">Mid2 domain-containing protein</fullName>
    </recommendedName>
</protein>
<dbReference type="EMBL" id="MTYH01000060">
    <property type="protein sequence ID" value="PNP40838.1"/>
    <property type="molecule type" value="Genomic_DNA"/>
</dbReference>
<reference evidence="3 4" key="1">
    <citation type="submission" date="2017-02" db="EMBL/GenBank/DDBJ databases">
        <title>Genomes of Trichoderma spp. with biocontrol activity.</title>
        <authorList>
            <person name="Gardiner D."/>
            <person name="Kazan K."/>
            <person name="Vos C."/>
            <person name="Harvey P."/>
        </authorList>
    </citation>
    <scope>NUCLEOTIDE SEQUENCE [LARGE SCALE GENOMIC DNA]</scope>
    <source>
        <strain evidence="3 4">A5MH</strain>
    </source>
</reference>
<proteinExistence type="predicted"/>
<keyword evidence="2" id="KW-1133">Transmembrane helix</keyword>
<evidence type="ECO:0000256" key="1">
    <source>
        <dbReference type="SAM" id="MobiDB-lite"/>
    </source>
</evidence>